<evidence type="ECO:0008006" key="5">
    <source>
        <dbReference type="Google" id="ProtNLM"/>
    </source>
</evidence>
<evidence type="ECO:0000313" key="4">
    <source>
        <dbReference type="Proteomes" id="UP000561181"/>
    </source>
</evidence>
<comment type="caution">
    <text evidence="3">The sequence shown here is derived from an EMBL/GenBank/DDBJ whole genome shotgun (WGS) entry which is preliminary data.</text>
</comment>
<reference evidence="3 4" key="1">
    <citation type="submission" date="2020-04" db="EMBL/GenBank/DDBJ databases">
        <authorList>
            <person name="Liu A."/>
        </authorList>
    </citation>
    <scope>NUCLEOTIDE SEQUENCE [LARGE SCALE GENOMIC DNA]</scope>
    <source>
        <strain evidence="3 4">RZ02</strain>
    </source>
</reference>
<feature type="chain" id="PRO_5032365498" description="Nuclear transport factor 2 family protein" evidence="2">
    <location>
        <begin position="19"/>
        <end position="180"/>
    </location>
</feature>
<dbReference type="RefSeq" id="WP_170011449.1">
    <property type="nucleotide sequence ID" value="NZ_JABCRE010000002.1"/>
</dbReference>
<dbReference type="InterPro" id="IPR039437">
    <property type="entry name" value="FrzH/put_lumazine-bd"/>
</dbReference>
<dbReference type="Pfam" id="PF12893">
    <property type="entry name" value="Lumazine_bd_2"/>
    <property type="match status" value="1"/>
</dbReference>
<evidence type="ECO:0000256" key="2">
    <source>
        <dbReference type="SAM" id="SignalP"/>
    </source>
</evidence>
<feature type="compositionally biased region" description="Gly residues" evidence="1">
    <location>
        <begin position="30"/>
        <end position="42"/>
    </location>
</feature>
<evidence type="ECO:0000256" key="1">
    <source>
        <dbReference type="SAM" id="MobiDB-lite"/>
    </source>
</evidence>
<name>A0A848QM23_9SPHN</name>
<dbReference type="SUPFAM" id="SSF54427">
    <property type="entry name" value="NTF2-like"/>
    <property type="match status" value="1"/>
</dbReference>
<organism evidence="3 4">
    <name type="scientific">Pontixanthobacter rizhaonensis</name>
    <dbReference type="NCBI Taxonomy" id="2730337"/>
    <lineage>
        <taxon>Bacteria</taxon>
        <taxon>Pseudomonadati</taxon>
        <taxon>Pseudomonadota</taxon>
        <taxon>Alphaproteobacteria</taxon>
        <taxon>Sphingomonadales</taxon>
        <taxon>Erythrobacteraceae</taxon>
        <taxon>Pontixanthobacter</taxon>
    </lineage>
</organism>
<feature type="region of interest" description="Disordered" evidence="1">
    <location>
        <begin position="28"/>
        <end position="47"/>
    </location>
</feature>
<keyword evidence="2" id="KW-0732">Signal</keyword>
<accession>A0A848QM23</accession>
<dbReference type="AlphaFoldDB" id="A0A848QM23"/>
<dbReference type="InterPro" id="IPR032710">
    <property type="entry name" value="NTF2-like_dom_sf"/>
</dbReference>
<dbReference type="Proteomes" id="UP000561181">
    <property type="component" value="Unassembled WGS sequence"/>
</dbReference>
<protein>
    <recommendedName>
        <fullName evidence="5">Nuclear transport factor 2 family protein</fullName>
    </recommendedName>
</protein>
<dbReference type="PROSITE" id="PS51257">
    <property type="entry name" value="PROKAR_LIPOPROTEIN"/>
    <property type="match status" value="1"/>
</dbReference>
<evidence type="ECO:0000313" key="3">
    <source>
        <dbReference type="EMBL" id="NMW31723.1"/>
    </source>
</evidence>
<proteinExistence type="predicted"/>
<gene>
    <name evidence="3" type="ORF">HKD42_06590</name>
</gene>
<dbReference type="Gene3D" id="3.10.450.50">
    <property type="match status" value="1"/>
</dbReference>
<feature type="signal peptide" evidence="2">
    <location>
        <begin position="1"/>
        <end position="18"/>
    </location>
</feature>
<sequence length="180" mass="19412">MKHHRKLTTALIGSSLLAAGLLSGCSQDMSGGGSDVSDGSGGTEQDSALSDITVLSDTDEAAIRAVIYDQYLGGQKRSDVEAIRASLHPDSVMMIPQKDDQGRSVLTITDDMHKEVEQWANPGLPDLDIAKFPILSITAADNRIAQVILKAEDRVYDAITLTKIDGEWIIASKVYILQQE</sequence>
<dbReference type="EMBL" id="JABCRE010000002">
    <property type="protein sequence ID" value="NMW31723.1"/>
    <property type="molecule type" value="Genomic_DNA"/>
</dbReference>
<keyword evidence="4" id="KW-1185">Reference proteome</keyword>